<dbReference type="PANTHER" id="PTHR21286">
    <property type="entry name" value="NUCLEAR PORE COMPLEX PROTEIN NUP160"/>
    <property type="match status" value="1"/>
</dbReference>
<protein>
    <recommendedName>
        <fullName evidence="5">Nuclear pore complex protein NUP160 domain-containing protein</fullName>
    </recommendedName>
</protein>
<evidence type="ECO:0000259" key="1">
    <source>
        <dbReference type="Pfam" id="PF23347"/>
    </source>
</evidence>
<dbReference type="GO" id="GO:0005643">
    <property type="term" value="C:nuclear pore"/>
    <property type="evidence" value="ECO:0007669"/>
    <property type="project" value="TreeGrafter"/>
</dbReference>
<dbReference type="Pfam" id="PF23347">
    <property type="entry name" value="TPR_Nup160_C"/>
    <property type="match status" value="1"/>
</dbReference>
<dbReference type="InterPro" id="IPR056535">
    <property type="entry name" value="TPR_NUP160_M"/>
</dbReference>
<gene>
    <name evidence="3" type="ORF">EZV62_018771</name>
</gene>
<dbReference type="Proteomes" id="UP000323000">
    <property type="component" value="Chromosome 9"/>
</dbReference>
<dbReference type="PANTHER" id="PTHR21286:SF0">
    <property type="entry name" value="NUCLEAR PORE COMPLEX PROTEIN NUP160"/>
    <property type="match status" value="1"/>
</dbReference>
<dbReference type="InterPro" id="IPR021717">
    <property type="entry name" value="Nucleoporin_Nup160"/>
</dbReference>
<dbReference type="OrthoDB" id="67716at2759"/>
<comment type="caution">
    <text evidence="3">The sequence shown here is derived from an EMBL/GenBank/DDBJ whole genome shotgun (WGS) entry which is preliminary data.</text>
</comment>
<dbReference type="InterPro" id="IPR056536">
    <property type="entry name" value="TPR_NUP160_C"/>
</dbReference>
<dbReference type="AlphaFoldDB" id="A0A5C7HAH3"/>
<evidence type="ECO:0008006" key="5">
    <source>
        <dbReference type="Google" id="ProtNLM"/>
    </source>
</evidence>
<reference evidence="4" key="1">
    <citation type="journal article" date="2019" name="Gigascience">
        <title>De novo genome assembly of the endangered Acer yangbiense, a plant species with extremely small populations endemic to Yunnan Province, China.</title>
        <authorList>
            <person name="Yang J."/>
            <person name="Wariss H.M."/>
            <person name="Tao L."/>
            <person name="Zhang R."/>
            <person name="Yun Q."/>
            <person name="Hollingsworth P."/>
            <person name="Dao Z."/>
            <person name="Luo G."/>
            <person name="Guo H."/>
            <person name="Ma Y."/>
            <person name="Sun W."/>
        </authorList>
    </citation>
    <scope>NUCLEOTIDE SEQUENCE [LARGE SCALE GENOMIC DNA]</scope>
    <source>
        <strain evidence="4">cv. Malutang</strain>
    </source>
</reference>
<dbReference type="EMBL" id="VAHF01000009">
    <property type="protein sequence ID" value="TXG53515.1"/>
    <property type="molecule type" value="Genomic_DNA"/>
</dbReference>
<evidence type="ECO:0000259" key="2">
    <source>
        <dbReference type="Pfam" id="PF23354"/>
    </source>
</evidence>
<organism evidence="3 4">
    <name type="scientific">Acer yangbiense</name>
    <dbReference type="NCBI Taxonomy" id="1000413"/>
    <lineage>
        <taxon>Eukaryota</taxon>
        <taxon>Viridiplantae</taxon>
        <taxon>Streptophyta</taxon>
        <taxon>Embryophyta</taxon>
        <taxon>Tracheophyta</taxon>
        <taxon>Spermatophyta</taxon>
        <taxon>Magnoliopsida</taxon>
        <taxon>eudicotyledons</taxon>
        <taxon>Gunneridae</taxon>
        <taxon>Pentapetalae</taxon>
        <taxon>rosids</taxon>
        <taxon>malvids</taxon>
        <taxon>Sapindales</taxon>
        <taxon>Sapindaceae</taxon>
        <taxon>Hippocastanoideae</taxon>
        <taxon>Acereae</taxon>
        <taxon>Acer</taxon>
    </lineage>
</organism>
<evidence type="ECO:0000313" key="3">
    <source>
        <dbReference type="EMBL" id="TXG53515.1"/>
    </source>
</evidence>
<dbReference type="Pfam" id="PF23354">
    <property type="entry name" value="TPR_NUP160_120_M"/>
    <property type="match status" value="1"/>
</dbReference>
<accession>A0A5C7HAH3</accession>
<dbReference type="GO" id="GO:0017056">
    <property type="term" value="F:structural constituent of nuclear pore"/>
    <property type="evidence" value="ECO:0007669"/>
    <property type="project" value="TreeGrafter"/>
</dbReference>
<sequence length="683" mass="78503">MSKYLLTIVEANSQKEKIFRSVQDIGGDWCILQHLLGFCLLAQAKCGLHCILREKKVSAAVRCFFRASSGQGASQALQSLSHIVGLPHLAFDGCLSFAAWKLHYYQWVMQMFEQYNASEGACQFAFAALEQVNEALSVKDDCGSGNPLNESTTTLKGQLWANVFKFTLDLNLLHDAYCAIISNPDEERKYICLRRFVIVLYERKATKFLCDGKLPFIGLAEKIEQELAWKAERSDVLAKPNPYKLLYAFEMQRHNWRRAASYIHLYSVRLRTEPVPKDHHQILFVFRERLNGLFTAINALLLVRPAYAWIDPLLEGNSSMNEHYPNKRAKKLVTEQFNGDDVHLQRLQSYIDVEKLEKEFVLTSAEYLLSMANVKWKHLVHIRVMASDMDTPKRYKESELSFVLIFSFPYYITFVGLFLFLPGVDQAPSDLVDLLVQENLYDMVFTVLLKFWKGSRLKRELERVFSAMSLKCCPIEVGSITVGNDFKTHGLLLTSSKDKVVVRSSPDAVPSVHQYKGNGQWETLELYLEKYKDFHARLPIIVAETLLLTDLQIELPLWLVHMFKDGQRERSWGMTGQESSPASLFRLYVEYGRYTEATNLLLECIDYFASMRPADIINRKRPFSVWFPYTAIERLWCQPEESIKSGYMVDQCDKLKKLLHGALLNHLKLLKVDSDDAISSASC</sequence>
<proteinExistence type="predicted"/>
<feature type="domain" description="NUP160 C-terminal TPR" evidence="1">
    <location>
        <begin position="430"/>
        <end position="656"/>
    </location>
</feature>
<evidence type="ECO:0000313" key="4">
    <source>
        <dbReference type="Proteomes" id="UP000323000"/>
    </source>
</evidence>
<keyword evidence="4" id="KW-1185">Reference proteome</keyword>
<name>A0A5C7HAH3_9ROSI</name>
<feature type="domain" description="NUP160 middle TPR" evidence="2">
    <location>
        <begin position="49"/>
        <end position="302"/>
    </location>
</feature>